<evidence type="ECO:0000313" key="2">
    <source>
        <dbReference type="Proteomes" id="UP000825935"/>
    </source>
</evidence>
<keyword evidence="2" id="KW-1185">Reference proteome</keyword>
<name>A0A8T2UQC8_CERRI</name>
<organism evidence="1 2">
    <name type="scientific">Ceratopteris richardii</name>
    <name type="common">Triangle waterfern</name>
    <dbReference type="NCBI Taxonomy" id="49495"/>
    <lineage>
        <taxon>Eukaryota</taxon>
        <taxon>Viridiplantae</taxon>
        <taxon>Streptophyta</taxon>
        <taxon>Embryophyta</taxon>
        <taxon>Tracheophyta</taxon>
        <taxon>Polypodiopsida</taxon>
        <taxon>Polypodiidae</taxon>
        <taxon>Polypodiales</taxon>
        <taxon>Pteridineae</taxon>
        <taxon>Pteridaceae</taxon>
        <taxon>Parkerioideae</taxon>
        <taxon>Ceratopteris</taxon>
    </lineage>
</organism>
<dbReference type="Proteomes" id="UP000825935">
    <property type="component" value="Chromosome 5"/>
</dbReference>
<reference evidence="1" key="1">
    <citation type="submission" date="2021-08" db="EMBL/GenBank/DDBJ databases">
        <title>WGS assembly of Ceratopteris richardii.</title>
        <authorList>
            <person name="Marchant D.B."/>
            <person name="Chen G."/>
            <person name="Jenkins J."/>
            <person name="Shu S."/>
            <person name="Leebens-Mack J."/>
            <person name="Grimwood J."/>
            <person name="Schmutz J."/>
            <person name="Soltis P."/>
            <person name="Soltis D."/>
            <person name="Chen Z.-H."/>
        </authorList>
    </citation>
    <scope>NUCLEOTIDE SEQUENCE</scope>
    <source>
        <strain evidence="1">Whitten #5841</strain>
        <tissue evidence="1">Leaf</tissue>
    </source>
</reference>
<dbReference type="AlphaFoldDB" id="A0A8T2UQC8"/>
<proteinExistence type="predicted"/>
<dbReference type="EMBL" id="CM035410">
    <property type="protein sequence ID" value="KAH7436086.1"/>
    <property type="molecule type" value="Genomic_DNA"/>
</dbReference>
<protein>
    <submittedName>
        <fullName evidence="1">Uncharacterized protein</fullName>
    </submittedName>
</protein>
<gene>
    <name evidence="1" type="ORF">KP509_05G001600</name>
</gene>
<evidence type="ECO:0000313" key="1">
    <source>
        <dbReference type="EMBL" id="KAH7436086.1"/>
    </source>
</evidence>
<sequence>MEDTNEFQSNVIDNVFSLINLSKTSGMKVPSNRIKVQKTFDVTHKEDMKWFADTYDHEGNFKADVHLFMKDAGSTYGDMGNIVHVKEDVNAQGTPCFTCKVLPDGENINANKFFLSWETFCLDDMKDSISKSDRSLEAQMYLGDLRNES</sequence>
<comment type="caution">
    <text evidence="1">The sequence shown here is derived from an EMBL/GenBank/DDBJ whole genome shotgun (WGS) entry which is preliminary data.</text>
</comment>
<accession>A0A8T2UQC8</accession>
<dbReference type="EMBL" id="CM035410">
    <property type="protein sequence ID" value="KAH7436085.1"/>
    <property type="molecule type" value="Genomic_DNA"/>
</dbReference>